<dbReference type="PROSITE" id="PS51318">
    <property type="entry name" value="TAT"/>
    <property type="match status" value="1"/>
</dbReference>
<evidence type="ECO:0000256" key="1">
    <source>
        <dbReference type="ARBA" id="ARBA00004418"/>
    </source>
</evidence>
<dbReference type="InterPro" id="IPR025997">
    <property type="entry name" value="SBP_2_dom"/>
</dbReference>
<dbReference type="GO" id="GO:0015762">
    <property type="term" value="P:rhamnose transmembrane transport"/>
    <property type="evidence" value="ECO:0007669"/>
    <property type="project" value="InterPro"/>
</dbReference>
<evidence type="ECO:0000313" key="5">
    <source>
        <dbReference type="Proteomes" id="UP000721844"/>
    </source>
</evidence>
<dbReference type="PANTHER" id="PTHR30036">
    <property type="entry name" value="D-XYLOSE-BINDING PERIPLASMIC PROTEIN"/>
    <property type="match status" value="1"/>
</dbReference>
<dbReference type="AlphaFoldDB" id="A0A963YXI8"/>
<comment type="similarity">
    <text evidence="2">Belongs to the bacterial solute-binding protein 2 family.</text>
</comment>
<dbReference type="InterPro" id="IPR028082">
    <property type="entry name" value="Peripla_BP_I"/>
</dbReference>
<sequence length="335" mass="34761">MDRRGFIKTTAAALGAAAIPAGFARSARAAGEIRVGLVAKSLGNGFFVAVDKGAEEAAKQIGNVKIIFTGPTSTTAEGQIEVIQSLIDQHVDAIAISANDPDALVPICKRAMARGIKVISYDSSVGQDGRIVHVAPSSDELIGQALDKLAAAAAPDGKGKFAIVSATPTSTNQNAWIAVMKKYLPQYPGLDLVSTVYGNDLADDSYREATALLQKYPDLKVIVSPSSVGIVASAKAVEDAKKVGQVYVTGLGLPSECAGHVEAGSIKSFAIWNPIDLGYATTYVAVDLVNGAKGPGNSLPDGRMGKITFDANGVGAMAVPFTYDKSNVEQFAKIF</sequence>
<keyword evidence="5" id="KW-1185">Reference proteome</keyword>
<dbReference type="GO" id="GO:0030246">
    <property type="term" value="F:carbohydrate binding"/>
    <property type="evidence" value="ECO:0007669"/>
    <property type="project" value="TreeGrafter"/>
</dbReference>
<dbReference type="Gene3D" id="3.40.50.2300">
    <property type="match status" value="2"/>
</dbReference>
<comment type="caution">
    <text evidence="4">The sequence shown here is derived from an EMBL/GenBank/DDBJ whole genome shotgun (WGS) entry which is preliminary data.</text>
</comment>
<dbReference type="InterPro" id="IPR050555">
    <property type="entry name" value="Bact_Solute-Bind_Prot2"/>
</dbReference>
<dbReference type="InterPro" id="IPR013459">
    <property type="entry name" value="RhaS"/>
</dbReference>
<gene>
    <name evidence="4" type="primary">rhaS</name>
    <name evidence="4" type="ORF">ACELLULO517_01855</name>
</gene>
<dbReference type="RefSeq" id="WP_227305352.1">
    <property type="nucleotide sequence ID" value="NZ_JAESVA010000001.1"/>
</dbReference>
<accession>A0A963YXI8</accession>
<evidence type="ECO:0000313" key="4">
    <source>
        <dbReference type="EMBL" id="MCB8878961.1"/>
    </source>
</evidence>
<dbReference type="NCBIfam" id="TIGR02637">
    <property type="entry name" value="RhaS"/>
    <property type="match status" value="1"/>
</dbReference>
<organism evidence="4 5">
    <name type="scientific">Acidisoma cellulosilyticum</name>
    <dbReference type="NCBI Taxonomy" id="2802395"/>
    <lineage>
        <taxon>Bacteria</taxon>
        <taxon>Pseudomonadati</taxon>
        <taxon>Pseudomonadota</taxon>
        <taxon>Alphaproteobacteria</taxon>
        <taxon>Acetobacterales</taxon>
        <taxon>Acidocellaceae</taxon>
        <taxon>Acidisoma</taxon>
    </lineage>
</organism>
<dbReference type="PANTHER" id="PTHR30036:SF8">
    <property type="entry name" value="ABC-TYPE SUGAR TRANSPORT SYSTEM PERIPLASMIC COMPONENT-LIKE PROTEIN"/>
    <property type="match status" value="1"/>
</dbReference>
<feature type="domain" description="Periplasmic binding protein" evidence="3">
    <location>
        <begin position="35"/>
        <end position="292"/>
    </location>
</feature>
<dbReference type="SUPFAM" id="SSF53822">
    <property type="entry name" value="Periplasmic binding protein-like I"/>
    <property type="match status" value="1"/>
</dbReference>
<protein>
    <submittedName>
        <fullName evidence="4">Rhamnose ABC transporter substrate-binding protein</fullName>
    </submittedName>
</protein>
<dbReference type="InterPro" id="IPR006311">
    <property type="entry name" value="TAT_signal"/>
</dbReference>
<reference evidence="4 5" key="1">
    <citation type="journal article" date="2021" name="Microorganisms">
        <title>Acidisoma silvae sp. nov. and Acidisomacellulosilytica sp. nov., Two Acidophilic Bacteria Isolated from Decaying Wood, Hydrolyzing Cellulose and Producing Poly-3-hydroxybutyrate.</title>
        <authorList>
            <person name="Mieszkin S."/>
            <person name="Pouder E."/>
            <person name="Uroz S."/>
            <person name="Simon-Colin C."/>
            <person name="Alain K."/>
        </authorList>
    </citation>
    <scope>NUCLEOTIDE SEQUENCE [LARGE SCALE GENOMIC DNA]</scope>
    <source>
        <strain evidence="4 5">HW T5.17</strain>
    </source>
</reference>
<dbReference type="Pfam" id="PF13407">
    <property type="entry name" value="Peripla_BP_4"/>
    <property type="match status" value="1"/>
</dbReference>
<proteinExistence type="inferred from homology"/>
<dbReference type="Proteomes" id="UP000721844">
    <property type="component" value="Unassembled WGS sequence"/>
</dbReference>
<dbReference type="GO" id="GO:0030288">
    <property type="term" value="C:outer membrane-bounded periplasmic space"/>
    <property type="evidence" value="ECO:0007669"/>
    <property type="project" value="TreeGrafter"/>
</dbReference>
<name>A0A963YXI8_9PROT</name>
<comment type="subcellular location">
    <subcellularLocation>
        <location evidence="1">Periplasm</location>
    </subcellularLocation>
</comment>
<evidence type="ECO:0000256" key="2">
    <source>
        <dbReference type="ARBA" id="ARBA00007639"/>
    </source>
</evidence>
<evidence type="ECO:0000259" key="3">
    <source>
        <dbReference type="Pfam" id="PF13407"/>
    </source>
</evidence>
<dbReference type="EMBL" id="JAESVA010000001">
    <property type="protein sequence ID" value="MCB8878961.1"/>
    <property type="molecule type" value="Genomic_DNA"/>
</dbReference>